<name>A0ABD5VE21_9EURY</name>
<comment type="caution">
    <text evidence="12">The sequence shown here is derived from an EMBL/GenBank/DDBJ whole genome shotgun (WGS) entry which is preliminary data.</text>
</comment>
<dbReference type="PANTHER" id="PTHR10584:SF166">
    <property type="entry name" value="RIBOKINASE"/>
    <property type="match status" value="1"/>
</dbReference>
<dbReference type="SUPFAM" id="SSF53613">
    <property type="entry name" value="Ribokinase-like"/>
    <property type="match status" value="1"/>
</dbReference>
<gene>
    <name evidence="10" type="primary">rbsK</name>
    <name evidence="12" type="ORF">ACFQGB_07505</name>
</gene>
<feature type="binding site" evidence="10">
    <location>
        <position position="213"/>
    </location>
    <ligand>
        <name>ATP</name>
        <dbReference type="ChEBI" id="CHEBI:30616"/>
    </ligand>
</feature>
<evidence type="ECO:0000256" key="4">
    <source>
        <dbReference type="ARBA" id="ARBA00022741"/>
    </source>
</evidence>
<keyword evidence="6 10" id="KW-0067">ATP-binding</keyword>
<feature type="binding site" evidence="10">
    <location>
        <position position="302"/>
    </location>
    <ligand>
        <name>K(+)</name>
        <dbReference type="ChEBI" id="CHEBI:29103"/>
    </ligand>
</feature>
<evidence type="ECO:0000313" key="13">
    <source>
        <dbReference type="Proteomes" id="UP001596395"/>
    </source>
</evidence>
<evidence type="ECO:0000256" key="1">
    <source>
        <dbReference type="ARBA" id="ARBA00005380"/>
    </source>
</evidence>
<dbReference type="GO" id="GO:0005524">
    <property type="term" value="F:ATP binding"/>
    <property type="evidence" value="ECO:0007669"/>
    <property type="project" value="UniProtKB-UniRule"/>
</dbReference>
<feature type="binding site" evidence="10">
    <location>
        <position position="266"/>
    </location>
    <ligand>
        <name>K(+)</name>
        <dbReference type="ChEBI" id="CHEBI:29103"/>
    </ligand>
</feature>
<comment type="function">
    <text evidence="10">Catalyzes the phosphorylation of ribose at O-5 in a reaction requiring ATP and magnesium. The resulting D-ribose-5-phosphate can then be used either for sythesis of nucleotides, histidine, and tryptophan, or as a component of the pentose phosphate pathway.</text>
</comment>
<feature type="binding site" evidence="10">
    <location>
        <position position="307"/>
    </location>
    <ligand>
        <name>K(+)</name>
        <dbReference type="ChEBI" id="CHEBI:29103"/>
    </ligand>
</feature>
<evidence type="ECO:0000256" key="5">
    <source>
        <dbReference type="ARBA" id="ARBA00022777"/>
    </source>
</evidence>
<comment type="cofactor">
    <cofactor evidence="10">
        <name>Mg(2+)</name>
        <dbReference type="ChEBI" id="CHEBI:18420"/>
    </cofactor>
    <text evidence="10">Requires a divalent cation, most likely magnesium in vivo, as an electrophilic catalyst to aid phosphoryl group transfer. It is the chelate of the metal and the nucleotide that is the actual substrate.</text>
</comment>
<dbReference type="HAMAP" id="MF_01987">
    <property type="entry name" value="Ribokinase"/>
    <property type="match status" value="1"/>
</dbReference>
<dbReference type="PANTHER" id="PTHR10584">
    <property type="entry name" value="SUGAR KINASE"/>
    <property type="match status" value="1"/>
</dbReference>
<comment type="activity regulation">
    <text evidence="10">Activated by a monovalent cation that binds near, but not in, the active site. The most likely occupant of the site in vivo is potassium. Ion binding induces a conformational change that may alter substrate affinity.</text>
</comment>
<feature type="binding site" evidence="10">
    <location>
        <begin position="23"/>
        <end position="25"/>
    </location>
    <ligand>
        <name>substrate</name>
    </ligand>
</feature>
<evidence type="ECO:0000256" key="8">
    <source>
        <dbReference type="ARBA" id="ARBA00022958"/>
    </source>
</evidence>
<feature type="binding site" evidence="10">
    <location>
        <position position="268"/>
    </location>
    <ligand>
        <name>K(+)</name>
        <dbReference type="ChEBI" id="CHEBI:29103"/>
    </ligand>
</feature>
<reference evidence="12 13" key="1">
    <citation type="journal article" date="2019" name="Int. J. Syst. Evol. Microbiol.">
        <title>The Global Catalogue of Microorganisms (GCM) 10K type strain sequencing project: providing services to taxonomists for standard genome sequencing and annotation.</title>
        <authorList>
            <consortium name="The Broad Institute Genomics Platform"/>
            <consortium name="The Broad Institute Genome Sequencing Center for Infectious Disease"/>
            <person name="Wu L."/>
            <person name="Ma J."/>
        </authorList>
    </citation>
    <scope>NUCLEOTIDE SEQUENCE [LARGE SCALE GENOMIC DNA]</scope>
    <source>
        <strain evidence="12 13">GX26</strain>
    </source>
</reference>
<keyword evidence="2 10" id="KW-0808">Transferase</keyword>
<keyword evidence="8 10" id="KW-0630">Potassium</keyword>
<comment type="catalytic activity">
    <reaction evidence="10">
        <text>D-ribose + ATP = D-ribose 5-phosphate + ADP + H(+)</text>
        <dbReference type="Rhea" id="RHEA:13697"/>
        <dbReference type="ChEBI" id="CHEBI:15378"/>
        <dbReference type="ChEBI" id="CHEBI:30616"/>
        <dbReference type="ChEBI" id="CHEBI:47013"/>
        <dbReference type="ChEBI" id="CHEBI:78346"/>
        <dbReference type="ChEBI" id="CHEBI:456216"/>
        <dbReference type="EC" id="2.7.1.15"/>
    </reaction>
</comment>
<comment type="caution">
    <text evidence="10">Lacks conserved residue(s) required for the propagation of feature annotation.</text>
</comment>
<feature type="domain" description="Carbohydrate kinase PfkB" evidence="11">
    <location>
        <begin position="56"/>
        <end position="314"/>
    </location>
</feature>
<keyword evidence="10" id="KW-0963">Cytoplasm</keyword>
<evidence type="ECO:0000259" key="11">
    <source>
        <dbReference type="Pfam" id="PF00294"/>
    </source>
</evidence>
<feature type="binding site" evidence="10">
    <location>
        <position position="161"/>
    </location>
    <ligand>
        <name>substrate</name>
    </ligand>
</feature>
<feature type="binding site" evidence="10">
    <location>
        <begin position="271"/>
        <end position="272"/>
    </location>
    <ligand>
        <name>ATP</name>
        <dbReference type="ChEBI" id="CHEBI:30616"/>
    </ligand>
</feature>
<feature type="binding site" evidence="10">
    <location>
        <begin position="243"/>
        <end position="248"/>
    </location>
    <ligand>
        <name>ATP</name>
        <dbReference type="ChEBI" id="CHEBI:30616"/>
    </ligand>
</feature>
<keyword evidence="9 10" id="KW-0119">Carbohydrate metabolism</keyword>
<accession>A0ABD5VE21</accession>
<proteinExistence type="inferred from homology"/>
<evidence type="ECO:0000256" key="7">
    <source>
        <dbReference type="ARBA" id="ARBA00022842"/>
    </source>
</evidence>
<keyword evidence="7 10" id="KW-0460">Magnesium</keyword>
<comment type="pathway">
    <text evidence="10">Carbohydrate metabolism; D-ribose degradation; D-ribose 5-phosphate from beta-D-ribopyranose: step 2/2.</text>
</comment>
<dbReference type="Proteomes" id="UP001596395">
    <property type="component" value="Unassembled WGS sequence"/>
</dbReference>
<comment type="subunit">
    <text evidence="10">Homodimer.</text>
</comment>
<feature type="binding site" evidence="10">
    <location>
        <begin position="60"/>
        <end position="64"/>
    </location>
    <ligand>
        <name>substrate</name>
    </ligand>
</feature>
<dbReference type="InterPro" id="IPR029056">
    <property type="entry name" value="Ribokinase-like"/>
</dbReference>
<dbReference type="RefSeq" id="WP_336349695.1">
    <property type="nucleotide sequence ID" value="NZ_JAZAQL010000002.1"/>
</dbReference>
<comment type="similarity">
    <text evidence="1">Belongs to the carbohydrate kinase pfkB family.</text>
</comment>
<feature type="active site" description="Proton acceptor" evidence="10">
    <location>
        <position position="272"/>
    </location>
</feature>
<comment type="subcellular location">
    <subcellularLocation>
        <location evidence="10">Cytoplasm</location>
    </subcellularLocation>
</comment>
<dbReference type="InterPro" id="IPR002139">
    <property type="entry name" value="Ribo/fructo_kinase"/>
</dbReference>
<organism evidence="12 13">
    <name type="scientific">Halorubellus litoreus</name>
    <dbReference type="NCBI Taxonomy" id="755308"/>
    <lineage>
        <taxon>Archaea</taxon>
        <taxon>Methanobacteriati</taxon>
        <taxon>Methanobacteriota</taxon>
        <taxon>Stenosarchaea group</taxon>
        <taxon>Halobacteria</taxon>
        <taxon>Halobacteriales</taxon>
        <taxon>Halorubellaceae</taxon>
        <taxon>Halorubellus</taxon>
    </lineage>
</organism>
<feature type="binding site" evidence="10">
    <location>
        <position position="305"/>
    </location>
    <ligand>
        <name>K(+)</name>
        <dbReference type="ChEBI" id="CHEBI:29103"/>
    </ligand>
</feature>
<dbReference type="InterPro" id="IPR011877">
    <property type="entry name" value="Ribokinase"/>
</dbReference>
<dbReference type="GO" id="GO:0005737">
    <property type="term" value="C:cytoplasm"/>
    <property type="evidence" value="ECO:0007669"/>
    <property type="project" value="UniProtKB-SubCell"/>
</dbReference>
<evidence type="ECO:0000256" key="2">
    <source>
        <dbReference type="ARBA" id="ARBA00022679"/>
    </source>
</evidence>
<evidence type="ECO:0000256" key="3">
    <source>
        <dbReference type="ARBA" id="ARBA00022723"/>
    </source>
</evidence>
<dbReference type="GO" id="GO:0046872">
    <property type="term" value="F:metal ion binding"/>
    <property type="evidence" value="ECO:0007669"/>
    <property type="project" value="UniProtKB-KW"/>
</dbReference>
<sequence>MSRVASFGSVNVDHVRYCDSGWLDDAAAEYAWFPEPGETVAVESVPVDFAEAFHETFLGGKGANQAVAAASAGADAAFLGAVGVDASEHAVREQLASRGVDVSGVEEAPGPTGAAYVAVDEGTGENHIAIVAGANGWMDRAAARRHAEALRTADCVVVQNELPADALLGALDVLARHHEETGTRPVVVYDPSPADEHAARVLGHECVDVVTPNDGEYARLREGIESFDGVVVRTRGADGVTVTPGTRGLWTSEAFERRPPGVDPVDTTGAGDVFDGFLAAELAHDTAMPHAVEMATTAAALSTTTEGVQTAVPDRERVRAHLA</sequence>
<evidence type="ECO:0000256" key="9">
    <source>
        <dbReference type="ARBA" id="ARBA00023277"/>
    </source>
</evidence>
<dbReference type="PRINTS" id="PR00990">
    <property type="entry name" value="RIBOKINASE"/>
</dbReference>
<comment type="similarity">
    <text evidence="10">Belongs to the carbohydrate kinase PfkB family. Ribokinase subfamily.</text>
</comment>
<evidence type="ECO:0000313" key="12">
    <source>
        <dbReference type="EMBL" id="MFC6952708.1"/>
    </source>
</evidence>
<dbReference type="InterPro" id="IPR011611">
    <property type="entry name" value="PfkB_dom"/>
</dbReference>
<evidence type="ECO:0000256" key="6">
    <source>
        <dbReference type="ARBA" id="ARBA00022840"/>
    </source>
</evidence>
<dbReference type="EMBL" id="JBHSXN010000002">
    <property type="protein sequence ID" value="MFC6952708.1"/>
    <property type="molecule type" value="Genomic_DNA"/>
</dbReference>
<keyword evidence="13" id="KW-1185">Reference proteome</keyword>
<dbReference type="GO" id="GO:0019303">
    <property type="term" value="P:D-ribose catabolic process"/>
    <property type="evidence" value="ECO:0007669"/>
    <property type="project" value="UniProtKB-UniRule"/>
</dbReference>
<dbReference type="EC" id="2.7.1.15" evidence="10"/>
<feature type="binding site" evidence="10">
    <location>
        <position position="272"/>
    </location>
    <ligand>
        <name>substrate</name>
    </ligand>
</feature>
<dbReference type="GO" id="GO:0004747">
    <property type="term" value="F:ribokinase activity"/>
    <property type="evidence" value="ECO:0007669"/>
    <property type="project" value="UniProtKB-UniRule"/>
</dbReference>
<protein>
    <recommendedName>
        <fullName evidence="10">Ribokinase</fullName>
        <shortName evidence="10">RK</shortName>
        <ecNumber evidence="10">2.7.1.15</ecNumber>
    </recommendedName>
</protein>
<keyword evidence="5 10" id="KW-0418">Kinase</keyword>
<evidence type="ECO:0000256" key="10">
    <source>
        <dbReference type="HAMAP-Rule" id="MF_01987"/>
    </source>
</evidence>
<dbReference type="Gene3D" id="3.40.1190.20">
    <property type="match status" value="1"/>
</dbReference>
<keyword evidence="4 10" id="KW-0547">Nucleotide-binding</keyword>
<dbReference type="AlphaFoldDB" id="A0ABD5VE21"/>
<keyword evidence="3 10" id="KW-0479">Metal-binding</keyword>
<dbReference type="Pfam" id="PF00294">
    <property type="entry name" value="PfkB"/>
    <property type="match status" value="1"/>
</dbReference>